<evidence type="ECO:0000313" key="11">
    <source>
        <dbReference type="EMBL" id="TQK76744.1"/>
    </source>
</evidence>
<dbReference type="PANTHER" id="PTHR30040">
    <property type="entry name" value="THIAMINE BIOSYNTHESIS LIPOPROTEIN APBE"/>
    <property type="match status" value="1"/>
</dbReference>
<dbReference type="PANTHER" id="PTHR30040:SF2">
    <property type="entry name" value="FAD:PROTEIN FMN TRANSFERASE"/>
    <property type="match status" value="1"/>
</dbReference>
<dbReference type="Pfam" id="PF02424">
    <property type="entry name" value="ApbE"/>
    <property type="match status" value="1"/>
</dbReference>
<keyword evidence="4" id="KW-0285">Flavoprotein</keyword>
<dbReference type="EMBL" id="VFNV01000001">
    <property type="protein sequence ID" value="TQK76744.1"/>
    <property type="molecule type" value="Genomic_DNA"/>
</dbReference>
<evidence type="ECO:0000256" key="1">
    <source>
        <dbReference type="ARBA" id="ARBA00001946"/>
    </source>
</evidence>
<reference evidence="11 12" key="1">
    <citation type="submission" date="2019-06" db="EMBL/GenBank/DDBJ databases">
        <title>Sequencing the genomes of 1000 actinobacteria strains.</title>
        <authorList>
            <person name="Klenk H.-P."/>
        </authorList>
    </citation>
    <scope>NUCLEOTIDE SEQUENCE [LARGE SCALE GENOMIC DNA]</scope>
    <source>
        <strain evidence="11 12">DSM 10596</strain>
    </source>
</reference>
<evidence type="ECO:0000256" key="5">
    <source>
        <dbReference type="ARBA" id="ARBA00022679"/>
    </source>
</evidence>
<dbReference type="RefSeq" id="WP_142112237.1">
    <property type="nucleotide sequence ID" value="NZ_BAAATB010000010.1"/>
</dbReference>
<dbReference type="EC" id="2.7.1.180" evidence="2"/>
<keyword evidence="8" id="KW-0460">Magnesium</keyword>
<evidence type="ECO:0000256" key="6">
    <source>
        <dbReference type="ARBA" id="ARBA00022723"/>
    </source>
</evidence>
<protein>
    <recommendedName>
        <fullName evidence="3">FAD:protein FMN transferase</fullName>
        <ecNumber evidence="2">2.7.1.180</ecNumber>
    </recommendedName>
    <alternativeName>
        <fullName evidence="9">Flavin transferase</fullName>
    </alternativeName>
</protein>
<keyword evidence="7" id="KW-0274">FAD</keyword>
<dbReference type="Proteomes" id="UP000316181">
    <property type="component" value="Unassembled WGS sequence"/>
</dbReference>
<keyword evidence="5" id="KW-0808">Transferase</keyword>
<evidence type="ECO:0000256" key="4">
    <source>
        <dbReference type="ARBA" id="ARBA00022630"/>
    </source>
</evidence>
<comment type="catalytic activity">
    <reaction evidence="10">
        <text>L-threonyl-[protein] + FAD = FMN-L-threonyl-[protein] + AMP + H(+)</text>
        <dbReference type="Rhea" id="RHEA:36847"/>
        <dbReference type="Rhea" id="RHEA-COMP:11060"/>
        <dbReference type="Rhea" id="RHEA-COMP:11061"/>
        <dbReference type="ChEBI" id="CHEBI:15378"/>
        <dbReference type="ChEBI" id="CHEBI:30013"/>
        <dbReference type="ChEBI" id="CHEBI:57692"/>
        <dbReference type="ChEBI" id="CHEBI:74257"/>
        <dbReference type="ChEBI" id="CHEBI:456215"/>
        <dbReference type="EC" id="2.7.1.180"/>
    </reaction>
</comment>
<keyword evidence="11" id="KW-0449">Lipoprotein</keyword>
<dbReference type="Gene3D" id="3.10.520.10">
    <property type="entry name" value="ApbE-like domains"/>
    <property type="match status" value="1"/>
</dbReference>
<dbReference type="GO" id="GO:0016740">
    <property type="term" value="F:transferase activity"/>
    <property type="evidence" value="ECO:0007669"/>
    <property type="project" value="UniProtKB-KW"/>
</dbReference>
<evidence type="ECO:0000256" key="2">
    <source>
        <dbReference type="ARBA" id="ARBA00011955"/>
    </source>
</evidence>
<keyword evidence="6" id="KW-0479">Metal-binding</keyword>
<keyword evidence="12" id="KW-1185">Reference proteome</keyword>
<sequence>MPEYEFDAIGTRWQITTAHPLPAAVRAAVHAQIEEYDRALSRFRGDSAVSELARNGGSAALPAYVGDLVALYRTLETLTNGAVNPLVGRSMEALGYDAAYTLRPTGATVAAPAMGDAVTYADGVLRVTEPVLIDVGAIGKGQLVDLVAQILGRARLAPFIVDAGGDLFVSSGHDEPVRVGLEDPADAGRVIGALPVDGRAVCGSAPNRRQWGKGLHHIIDARSGAPLFMGRGAIATWGIADSAAVADAAASALFFAAPEAVSAALDCQCLTLDGGGRAVWSHDLPVEVYA</sequence>
<comment type="caution">
    <text evidence="11">The sequence shown here is derived from an EMBL/GenBank/DDBJ whole genome shotgun (WGS) entry which is preliminary data.</text>
</comment>
<name>A0A542SQ67_9MICO</name>
<evidence type="ECO:0000256" key="7">
    <source>
        <dbReference type="ARBA" id="ARBA00022827"/>
    </source>
</evidence>
<comment type="cofactor">
    <cofactor evidence="1">
        <name>Mg(2+)</name>
        <dbReference type="ChEBI" id="CHEBI:18420"/>
    </cofactor>
</comment>
<evidence type="ECO:0000256" key="3">
    <source>
        <dbReference type="ARBA" id="ARBA00016337"/>
    </source>
</evidence>
<evidence type="ECO:0000256" key="10">
    <source>
        <dbReference type="ARBA" id="ARBA00048540"/>
    </source>
</evidence>
<evidence type="ECO:0000256" key="9">
    <source>
        <dbReference type="ARBA" id="ARBA00031306"/>
    </source>
</evidence>
<proteinExistence type="predicted"/>
<dbReference type="InterPro" id="IPR003374">
    <property type="entry name" value="ApbE-like_sf"/>
</dbReference>
<dbReference type="OrthoDB" id="3728306at2"/>
<evidence type="ECO:0000256" key="8">
    <source>
        <dbReference type="ARBA" id="ARBA00022842"/>
    </source>
</evidence>
<dbReference type="GO" id="GO:0046872">
    <property type="term" value="F:metal ion binding"/>
    <property type="evidence" value="ECO:0007669"/>
    <property type="project" value="UniProtKB-KW"/>
</dbReference>
<gene>
    <name evidence="11" type="ORF">FB389_1434</name>
</gene>
<dbReference type="SUPFAM" id="SSF143631">
    <property type="entry name" value="ApbE-like"/>
    <property type="match status" value="1"/>
</dbReference>
<organism evidence="11 12">
    <name type="scientific">Rarobacter incanus</name>
    <dbReference type="NCBI Taxonomy" id="153494"/>
    <lineage>
        <taxon>Bacteria</taxon>
        <taxon>Bacillati</taxon>
        <taxon>Actinomycetota</taxon>
        <taxon>Actinomycetes</taxon>
        <taxon>Micrococcales</taxon>
        <taxon>Rarobacteraceae</taxon>
        <taxon>Rarobacter</taxon>
    </lineage>
</organism>
<accession>A0A542SQ67</accession>
<evidence type="ECO:0000313" key="12">
    <source>
        <dbReference type="Proteomes" id="UP000316181"/>
    </source>
</evidence>
<dbReference type="AlphaFoldDB" id="A0A542SQ67"/>
<dbReference type="InterPro" id="IPR024932">
    <property type="entry name" value="ApbE"/>
</dbReference>